<keyword evidence="2" id="KW-1185">Reference proteome</keyword>
<accession>A0ABR7R4B2</accession>
<gene>
    <name evidence="1" type="ORF">IBL25_06465</name>
</gene>
<dbReference type="RefSeq" id="WP_187777738.1">
    <property type="nucleotide sequence ID" value="NZ_JACTUZ010000015.1"/>
</dbReference>
<name>A0ABR7R4B2_9PROT</name>
<evidence type="ECO:0000313" key="1">
    <source>
        <dbReference type="EMBL" id="MBC9176584.1"/>
    </source>
</evidence>
<evidence type="ECO:0000313" key="2">
    <source>
        <dbReference type="Proteomes" id="UP000603940"/>
    </source>
</evidence>
<comment type="caution">
    <text evidence="1">The sequence shown here is derived from an EMBL/GenBank/DDBJ whole genome shotgun (WGS) entry which is preliminary data.</text>
</comment>
<proteinExistence type="predicted"/>
<reference evidence="1 2" key="1">
    <citation type="journal article" date="2009" name="Int. J. Syst. Evol. Microbiol.">
        <title>Transfer of Teichococcus ludipueritiae and Muricoccus roseus to the genus Roseomonas, as Roseomonas ludipueritiae comb. nov. and Roseomonas rosea comb. nov., respectively, and emended description of the genus Roseomonas.</title>
        <authorList>
            <person name="Sanchez-Porro C."/>
            <person name="Gallego V."/>
            <person name="Busse H.J."/>
            <person name="Kampfer P."/>
            <person name="Ventosa A."/>
        </authorList>
    </citation>
    <scope>NUCLEOTIDE SEQUENCE [LARGE SCALE GENOMIC DNA]</scope>
    <source>
        <strain evidence="1 2">DSM 14915</strain>
    </source>
</reference>
<organism evidence="1 2">
    <name type="scientific">Pseudoroseomonas ludipueritiae</name>
    <dbReference type="NCBI Taxonomy" id="198093"/>
    <lineage>
        <taxon>Bacteria</taxon>
        <taxon>Pseudomonadati</taxon>
        <taxon>Pseudomonadota</taxon>
        <taxon>Alphaproteobacteria</taxon>
        <taxon>Acetobacterales</taxon>
        <taxon>Acetobacteraceae</taxon>
        <taxon>Pseudoroseomonas</taxon>
    </lineage>
</organism>
<sequence>MGIFVGYSREQDSERRRADQFIELGTRQILPAGLILAAGVGIGVGGSETDFRVLVELQKNF</sequence>
<protein>
    <submittedName>
        <fullName evidence="1">Uncharacterized protein</fullName>
    </submittedName>
</protein>
<dbReference type="Proteomes" id="UP000603940">
    <property type="component" value="Unassembled WGS sequence"/>
</dbReference>
<dbReference type="EMBL" id="JACTUZ010000015">
    <property type="protein sequence ID" value="MBC9176584.1"/>
    <property type="molecule type" value="Genomic_DNA"/>
</dbReference>